<sequence length="501" mass="55564">MLFNKSLLSAWFLAQALLQTSVYADEPKTKVQSYNVPAATNSVNGAIHNNNRYNDNNKKCNNGDKFCSSEKNGYEECIGGVKAFIECRADQKCVALNGPVAMCALRNDFKCKNGKKTCSSDSRGYDECVNNTLVFHRCGINEFCSVSNNKTKCGPRKNNNNDSKCFNGDKFCSSEKNGYEECIGGIKVFRECRANEKCVALNGPEAGCALRNDFKCNNGEKTCKSDSTGYDECVNNTLVFHRCGMNEFCGVSNNVTKCCPRKNNNNDSKCNNGDKFCSSEKNGYEECIGGVKAFIECRADQKSMCALRNDFKCKNGKKTCSSDSRGYDECVNNTLVFHRCGINEFCSVSNNKTKCGPRKNNNNDSKCNNGDKFCISEKNGYEECIGGIKVFRECRANEKCVALNGPEAGCALRNDFKCNNGEKTCKSDSTGYDECVNNTLVFHRCGMNEFCGVSNNHRGYLLDRKWNSRTHSGCSTVQTILTRISYELRSSLGPYLLCLIS</sequence>
<reference evidence="2 3" key="1">
    <citation type="journal article" date="2018" name="MBio">
        <title>Comparative Genomics Reveals the Core Gene Toolbox for the Fungus-Insect Symbiosis.</title>
        <authorList>
            <person name="Wang Y."/>
            <person name="Stata M."/>
            <person name="Wang W."/>
            <person name="Stajich J.E."/>
            <person name="White M.M."/>
            <person name="Moncalvo J.M."/>
        </authorList>
    </citation>
    <scope>NUCLEOTIDE SEQUENCE [LARGE SCALE GENOMIC DNA]</scope>
    <source>
        <strain evidence="2 3">SWE-8-4</strain>
    </source>
</reference>
<dbReference type="STRING" id="133385.A0A2T9YGI2"/>
<evidence type="ECO:0000313" key="3">
    <source>
        <dbReference type="Proteomes" id="UP000245383"/>
    </source>
</evidence>
<keyword evidence="3" id="KW-1185">Reference proteome</keyword>
<feature type="chain" id="PRO_5015439324" description="Dickkopf N-terminal cysteine-rich domain-containing protein" evidence="1">
    <location>
        <begin position="25"/>
        <end position="501"/>
    </location>
</feature>
<proteinExistence type="predicted"/>
<accession>A0A2T9YGI2</accession>
<feature type="signal peptide" evidence="1">
    <location>
        <begin position="1"/>
        <end position="24"/>
    </location>
</feature>
<evidence type="ECO:0000256" key="1">
    <source>
        <dbReference type="SAM" id="SignalP"/>
    </source>
</evidence>
<evidence type="ECO:0000313" key="2">
    <source>
        <dbReference type="EMBL" id="PVU91430.1"/>
    </source>
</evidence>
<comment type="caution">
    <text evidence="2">The sequence shown here is derived from an EMBL/GenBank/DDBJ whole genome shotgun (WGS) entry which is preliminary data.</text>
</comment>
<evidence type="ECO:0008006" key="4">
    <source>
        <dbReference type="Google" id="ProtNLM"/>
    </source>
</evidence>
<keyword evidence="1" id="KW-0732">Signal</keyword>
<dbReference type="Proteomes" id="UP000245383">
    <property type="component" value="Unassembled WGS sequence"/>
</dbReference>
<dbReference type="EMBL" id="MBFR01000200">
    <property type="protein sequence ID" value="PVU91430.1"/>
    <property type="molecule type" value="Genomic_DNA"/>
</dbReference>
<organism evidence="2 3">
    <name type="scientific">Smittium simulii</name>
    <dbReference type="NCBI Taxonomy" id="133385"/>
    <lineage>
        <taxon>Eukaryota</taxon>
        <taxon>Fungi</taxon>
        <taxon>Fungi incertae sedis</taxon>
        <taxon>Zoopagomycota</taxon>
        <taxon>Kickxellomycotina</taxon>
        <taxon>Harpellomycetes</taxon>
        <taxon>Harpellales</taxon>
        <taxon>Legeriomycetaceae</taxon>
        <taxon>Smittium</taxon>
    </lineage>
</organism>
<dbReference type="OrthoDB" id="7250310at2759"/>
<dbReference type="AlphaFoldDB" id="A0A2T9YGI2"/>
<gene>
    <name evidence="2" type="ORF">BB561_004396</name>
</gene>
<protein>
    <recommendedName>
        <fullName evidence="4">Dickkopf N-terminal cysteine-rich domain-containing protein</fullName>
    </recommendedName>
</protein>
<name>A0A2T9YGI2_9FUNG</name>